<name>A0A1I9L2H5_9CAUD</name>
<evidence type="ECO:0000313" key="1">
    <source>
        <dbReference type="EMBL" id="AMW36162.1"/>
    </source>
</evidence>
<reference evidence="1 2" key="1">
    <citation type="submission" date="2015-11" db="EMBL/GenBank/DDBJ databases">
        <title>Bacteriophages of Xanthomonas arboricola pv. juglandis: Characterization of two phages.</title>
        <authorList>
            <person name="Domotor D."/>
            <person name="Frank T."/>
            <person name="Rakhely G."/>
            <person name="Doffkay Z."/>
            <person name="Schneider G."/>
            <person name="Kovacs T."/>
        </authorList>
    </citation>
    <scope>NUCLEOTIDE SEQUENCE [LARGE SCALE GENOMIC DNA]</scope>
</reference>
<evidence type="ECO:0000313" key="2">
    <source>
        <dbReference type="Proteomes" id="UP000225190"/>
    </source>
</evidence>
<keyword evidence="2" id="KW-1185">Reference proteome</keyword>
<protein>
    <submittedName>
        <fullName evidence="1">Uncharacterized protein</fullName>
    </submittedName>
</protein>
<accession>A0A1I9L2H5</accession>
<dbReference type="Proteomes" id="UP000225190">
    <property type="component" value="Segment"/>
</dbReference>
<sequence>MKVKYTVQVKKRHRKMARRATVVLRAVSKAEENKSLKEWCNAFYWALSSKK</sequence>
<organism evidence="1 2">
    <name type="scientific">Xanthomonas phage XAJ2</name>
    <dbReference type="NCBI Taxonomy" id="1775249"/>
    <lineage>
        <taxon>Viruses</taxon>
        <taxon>Duplodnaviria</taxon>
        <taxon>Heunggongvirae</taxon>
        <taxon>Uroviricota</taxon>
        <taxon>Caudoviricetes</taxon>
        <taxon>Caudoviricetes incertae sedis</taxon>
        <taxon>Xajduovirus</taxon>
        <taxon>Xajduovirus XAJ2</taxon>
    </lineage>
</organism>
<proteinExistence type="predicted"/>
<dbReference type="EMBL" id="KU197014">
    <property type="protein sequence ID" value="AMW36162.1"/>
    <property type="molecule type" value="Genomic_DNA"/>
</dbReference>